<dbReference type="FunFam" id="1.25.40.10:FF:000996">
    <property type="entry name" value="Small kernel1"/>
    <property type="match status" value="1"/>
</dbReference>
<gene>
    <name evidence="3" type="ORF">OPV22_015478</name>
</gene>
<sequence>MTYASISLVTSLSSRLRSCASLSALRAGQQAHAQVLAHDLLPHVTLETDLILMYSRCSNLPLARQVFDRMRHRNMHSWNILLSAYVQASLFDDALSLPRSLLHSGLRPDHFTLPSLLKASAANRDSFRGMTFHNWAVSLGHEENVIVRSSILDMYAKCGSLDDALYLFETMPQRDIVMWNSIISGYARVGCSAQALDLFRRSQWQVEEQDFRAIPSVLNVCGREGDLRRGQEVHGRAVRCCLFDSDVAVGNSLMDMYAKCGCADDSRKVFSSMGEQKNTVTWSTLISCYGVHGEGNESLALFEEMLARGMKPNHITFTSVLSSCSHSGLVDEGRRIFDSIRRVHGVEPSIEHYACLVDLIGRSENVEEALEMIHRMPMEPTASVWGALLGACVVHKNVEIGEIAAFRLFDLEGRNPSNYVALCGIYQAVGRLDCVAKVRVRMKELEMVKTPGCSWIDVKGRLQAFYQGDVSHPSVKHIHEMLNWLAQTMATSTMVDLDWHFQVKHITLSVTTCHPIQTSVNDQYLLPEKEQRSPAVWHLRWLHQLQCWRLWLVVLLFHERCCFVRCFVLNRFFFKRCCFVRCLVLNHFFYFKRYYCSIHCFVLNHIGFMRYCFIMSVWCNSL</sequence>
<dbReference type="GO" id="GO:0009451">
    <property type="term" value="P:RNA modification"/>
    <property type="evidence" value="ECO:0007669"/>
    <property type="project" value="InterPro"/>
</dbReference>
<keyword evidence="1" id="KW-0677">Repeat</keyword>
<reference evidence="3 4" key="1">
    <citation type="submission" date="2022-12" db="EMBL/GenBank/DDBJ databases">
        <title>Chromosome-scale assembly of the Ensete ventricosum genome.</title>
        <authorList>
            <person name="Dussert Y."/>
            <person name="Stocks J."/>
            <person name="Wendawek A."/>
            <person name="Woldeyes F."/>
            <person name="Nichols R.A."/>
            <person name="Borrell J.S."/>
        </authorList>
    </citation>
    <scope>NUCLEOTIDE SEQUENCE [LARGE SCALE GENOMIC DNA]</scope>
    <source>
        <strain evidence="4">cv. Maze</strain>
        <tissue evidence="3">Seeds</tissue>
    </source>
</reference>
<dbReference type="PROSITE" id="PS51375">
    <property type="entry name" value="PPR"/>
    <property type="match status" value="4"/>
</dbReference>
<dbReference type="FunFam" id="1.25.40.10:FF:000344">
    <property type="entry name" value="Pentatricopeptide repeat-containing protein"/>
    <property type="match status" value="1"/>
</dbReference>
<comment type="caution">
    <text evidence="3">The sequence shown here is derived from an EMBL/GenBank/DDBJ whole genome shotgun (WGS) entry which is preliminary data.</text>
</comment>
<dbReference type="Proteomes" id="UP001222027">
    <property type="component" value="Unassembled WGS sequence"/>
</dbReference>
<dbReference type="Gene3D" id="1.25.40.10">
    <property type="entry name" value="Tetratricopeptide repeat domain"/>
    <property type="match status" value="4"/>
</dbReference>
<dbReference type="PANTHER" id="PTHR47926">
    <property type="entry name" value="PENTATRICOPEPTIDE REPEAT-CONTAINING PROTEIN"/>
    <property type="match status" value="1"/>
</dbReference>
<feature type="repeat" description="PPR" evidence="2">
    <location>
        <begin position="144"/>
        <end position="178"/>
    </location>
</feature>
<dbReference type="Pfam" id="PF13041">
    <property type="entry name" value="PPR_2"/>
    <property type="match status" value="1"/>
</dbReference>
<feature type="repeat" description="PPR" evidence="2">
    <location>
        <begin position="74"/>
        <end position="108"/>
    </location>
</feature>
<organism evidence="3 4">
    <name type="scientific">Ensete ventricosum</name>
    <name type="common">Abyssinian banana</name>
    <name type="synonym">Musa ensete</name>
    <dbReference type="NCBI Taxonomy" id="4639"/>
    <lineage>
        <taxon>Eukaryota</taxon>
        <taxon>Viridiplantae</taxon>
        <taxon>Streptophyta</taxon>
        <taxon>Embryophyta</taxon>
        <taxon>Tracheophyta</taxon>
        <taxon>Spermatophyta</taxon>
        <taxon>Magnoliopsida</taxon>
        <taxon>Liliopsida</taxon>
        <taxon>Zingiberales</taxon>
        <taxon>Musaceae</taxon>
        <taxon>Ensete</taxon>
    </lineage>
</organism>
<dbReference type="InterPro" id="IPR002885">
    <property type="entry name" value="PPR_rpt"/>
</dbReference>
<dbReference type="Pfam" id="PF20431">
    <property type="entry name" value="E_motif"/>
    <property type="match status" value="1"/>
</dbReference>
<dbReference type="PANTHER" id="PTHR47926:SF516">
    <property type="entry name" value="SMK1"/>
    <property type="match status" value="1"/>
</dbReference>
<evidence type="ECO:0000313" key="4">
    <source>
        <dbReference type="Proteomes" id="UP001222027"/>
    </source>
</evidence>
<dbReference type="InterPro" id="IPR011990">
    <property type="entry name" value="TPR-like_helical_dom_sf"/>
</dbReference>
<evidence type="ECO:0000256" key="1">
    <source>
        <dbReference type="ARBA" id="ARBA00022737"/>
    </source>
</evidence>
<dbReference type="Pfam" id="PF01535">
    <property type="entry name" value="PPR"/>
    <property type="match status" value="4"/>
</dbReference>
<dbReference type="InterPro" id="IPR046960">
    <property type="entry name" value="PPR_At4g14850-like_plant"/>
</dbReference>
<dbReference type="GO" id="GO:0003723">
    <property type="term" value="F:RNA binding"/>
    <property type="evidence" value="ECO:0007669"/>
    <property type="project" value="InterPro"/>
</dbReference>
<accession>A0AAV8RAH2</accession>
<feature type="repeat" description="PPR" evidence="2">
    <location>
        <begin position="313"/>
        <end position="348"/>
    </location>
</feature>
<evidence type="ECO:0000313" key="3">
    <source>
        <dbReference type="EMBL" id="KAJ8493757.1"/>
    </source>
</evidence>
<dbReference type="NCBIfam" id="TIGR00756">
    <property type="entry name" value="PPR"/>
    <property type="match status" value="5"/>
</dbReference>
<evidence type="ECO:0008006" key="5">
    <source>
        <dbReference type="Google" id="ProtNLM"/>
    </source>
</evidence>
<keyword evidence="4" id="KW-1185">Reference proteome</keyword>
<feature type="repeat" description="PPR" evidence="2">
    <location>
        <begin position="278"/>
        <end position="312"/>
    </location>
</feature>
<protein>
    <recommendedName>
        <fullName evidence="5">DYW domain-containing protein</fullName>
    </recommendedName>
</protein>
<name>A0AAV8RAH2_ENSVE</name>
<dbReference type="InterPro" id="IPR046848">
    <property type="entry name" value="E_motif"/>
</dbReference>
<dbReference type="EMBL" id="JAQQAF010000004">
    <property type="protein sequence ID" value="KAJ8493757.1"/>
    <property type="molecule type" value="Genomic_DNA"/>
</dbReference>
<dbReference type="AlphaFoldDB" id="A0AAV8RAH2"/>
<evidence type="ECO:0000256" key="2">
    <source>
        <dbReference type="PROSITE-ProRule" id="PRU00708"/>
    </source>
</evidence>
<proteinExistence type="predicted"/>